<name>A0A2N7WE14_9BURK</name>
<feature type="compositionally biased region" description="Basic residues" evidence="5">
    <location>
        <begin position="580"/>
        <end position="591"/>
    </location>
</feature>
<feature type="domain" description="STAS" evidence="7">
    <location>
        <begin position="453"/>
        <end position="569"/>
    </location>
</feature>
<comment type="subcellular location">
    <subcellularLocation>
        <location evidence="1">Membrane</location>
        <topology evidence="1">Multi-pass membrane protein</topology>
    </subcellularLocation>
</comment>
<keyword evidence="3 6" id="KW-1133">Transmembrane helix</keyword>
<reference evidence="8 9" key="1">
    <citation type="submission" date="2018-01" db="EMBL/GenBank/DDBJ databases">
        <title>Whole genome analyses suggest that Burkholderia sensu lato contains two further novel genera in the rhizoxinica-symbiotica group Mycetohabitans gen. nov., and Trinickia gen. nov.: implications for the evolution of diazotrophy and nodulation in the Burkholderiaceae.</title>
        <authorList>
            <person name="Estrada-de los Santos P."/>
            <person name="Palmer M."/>
            <person name="Chavez-Ramirez B."/>
            <person name="Beukes C."/>
            <person name="Steenkamp E.T."/>
            <person name="Hirsch A.M."/>
            <person name="Manyaka P."/>
            <person name="Maluk M."/>
            <person name="Lafos M."/>
            <person name="Crook M."/>
            <person name="Gross E."/>
            <person name="Simon M.F."/>
            <person name="Bueno dos Reis Junior F."/>
            <person name="Poole P.S."/>
            <person name="Venter S.N."/>
            <person name="James E.K."/>
        </authorList>
    </citation>
    <scope>NUCLEOTIDE SEQUENCE [LARGE SCALE GENOMIC DNA]</scope>
    <source>
        <strain evidence="8 9">GP25-8</strain>
    </source>
</reference>
<evidence type="ECO:0000259" key="7">
    <source>
        <dbReference type="PROSITE" id="PS50801"/>
    </source>
</evidence>
<keyword evidence="2 6" id="KW-0812">Transmembrane</keyword>
<evidence type="ECO:0000256" key="5">
    <source>
        <dbReference type="SAM" id="MobiDB-lite"/>
    </source>
</evidence>
<dbReference type="EMBL" id="PNYB01000002">
    <property type="protein sequence ID" value="PMS27689.1"/>
    <property type="molecule type" value="Genomic_DNA"/>
</dbReference>
<feature type="transmembrane region" description="Helical" evidence="6">
    <location>
        <begin position="37"/>
        <end position="55"/>
    </location>
</feature>
<evidence type="ECO:0000256" key="4">
    <source>
        <dbReference type="ARBA" id="ARBA00023136"/>
    </source>
</evidence>
<feature type="transmembrane region" description="Helical" evidence="6">
    <location>
        <begin position="367"/>
        <end position="387"/>
    </location>
</feature>
<dbReference type="PROSITE" id="PS50801">
    <property type="entry name" value="STAS"/>
    <property type="match status" value="1"/>
</dbReference>
<protein>
    <submittedName>
        <fullName evidence="8">Sodium-independent anion transporter</fullName>
    </submittedName>
</protein>
<feature type="transmembrane region" description="Helical" evidence="6">
    <location>
        <begin position="264"/>
        <end position="286"/>
    </location>
</feature>
<dbReference type="GO" id="GO:0016020">
    <property type="term" value="C:membrane"/>
    <property type="evidence" value="ECO:0007669"/>
    <property type="project" value="UniProtKB-SubCell"/>
</dbReference>
<evidence type="ECO:0000313" key="8">
    <source>
        <dbReference type="EMBL" id="PMS27689.1"/>
    </source>
</evidence>
<dbReference type="InterPro" id="IPR011547">
    <property type="entry name" value="SLC26A/SulP_dom"/>
</dbReference>
<feature type="transmembrane region" description="Helical" evidence="6">
    <location>
        <begin position="62"/>
        <end position="79"/>
    </location>
</feature>
<dbReference type="RefSeq" id="WP_102608339.1">
    <property type="nucleotide sequence ID" value="NZ_CADIKD010000004.1"/>
</dbReference>
<comment type="caution">
    <text evidence="8">The sequence shown here is derived from an EMBL/GenBank/DDBJ whole genome shotgun (WGS) entry which is preliminary data.</text>
</comment>
<proteinExistence type="predicted"/>
<feature type="transmembrane region" description="Helical" evidence="6">
    <location>
        <begin position="399"/>
        <end position="432"/>
    </location>
</feature>
<dbReference type="InterPro" id="IPR001902">
    <property type="entry name" value="SLC26A/SulP_fam"/>
</dbReference>
<feature type="region of interest" description="Disordered" evidence="5">
    <location>
        <begin position="580"/>
        <end position="605"/>
    </location>
</feature>
<dbReference type="Gene3D" id="3.30.750.24">
    <property type="entry name" value="STAS domain"/>
    <property type="match status" value="1"/>
</dbReference>
<feature type="transmembrane region" description="Helical" evidence="6">
    <location>
        <begin position="112"/>
        <end position="133"/>
    </location>
</feature>
<sequence length="605" mass="64535">MRPNDPLPLPARPYLARWLPLWALLLNYQRQWLAKDLFAGLALSAILVPVGLSYAEAARLPLMVGLYATIGALVGYAIFGPSRILVLGPDSALAAVIAATIVPLARGDAAQTVALASMLAIMSGVICVLFGIAKLGFVTDLLSQPIRYGYLNGIAVTLIASEIPRLLGIETSNGAVIQSLTHTARSVLSGKTNVISAVIGLACMALVLLPRRLAPRFPGVLIAVIAAGAAGWWLHKQHVALGPAIASMTPGWISPSLPALSPRAFASLAGGAVAIALVSFADTTILSRVFARAQGGETDRNQELVALGAANLFSGFLSGCPVSSSTTRTPVAQAAGAQTQVANLIAAASTALIVWAAPTLINHLPDTALAAVVICAALGIVETRNVARLYRIQRIEFAISMLCLIGVVLLGVLPGIVISVALALASFVWRAWHPYDAVLGKMPSRRGYHDISRHPEAKQFAGLLLFRWDAPLFFANSEIFADHLRRAVSRSRTRVKSIIIAAEPVTDIDITAADTLVKLREALDSAGIRLYFAEMKGPVKDQLHRYGLFASLGGDGCFFATVGEAVEHTIERRRRRPVAIRQREKRTRGSRRLGTSNARRLVSRR</sequence>
<evidence type="ECO:0000256" key="1">
    <source>
        <dbReference type="ARBA" id="ARBA00004141"/>
    </source>
</evidence>
<dbReference type="PANTHER" id="PTHR11814">
    <property type="entry name" value="SULFATE TRANSPORTER"/>
    <property type="match status" value="1"/>
</dbReference>
<dbReference type="InterPro" id="IPR002645">
    <property type="entry name" value="STAS_dom"/>
</dbReference>
<dbReference type="Pfam" id="PF01740">
    <property type="entry name" value="STAS"/>
    <property type="match status" value="1"/>
</dbReference>
<feature type="transmembrane region" description="Helical" evidence="6">
    <location>
        <begin position="217"/>
        <end position="234"/>
    </location>
</feature>
<keyword evidence="4 6" id="KW-0472">Membrane</keyword>
<organism evidence="8 9">
    <name type="scientific">Trinickia soli</name>
    <dbReference type="NCBI Taxonomy" id="380675"/>
    <lineage>
        <taxon>Bacteria</taxon>
        <taxon>Pseudomonadati</taxon>
        <taxon>Pseudomonadota</taxon>
        <taxon>Betaproteobacteria</taxon>
        <taxon>Burkholderiales</taxon>
        <taxon>Burkholderiaceae</taxon>
        <taxon>Trinickia</taxon>
    </lineage>
</organism>
<dbReference type="SUPFAM" id="SSF52091">
    <property type="entry name" value="SpoIIaa-like"/>
    <property type="match status" value="1"/>
</dbReference>
<evidence type="ECO:0000256" key="2">
    <source>
        <dbReference type="ARBA" id="ARBA00022692"/>
    </source>
</evidence>
<evidence type="ECO:0000313" key="9">
    <source>
        <dbReference type="Proteomes" id="UP000235347"/>
    </source>
</evidence>
<dbReference type="AlphaFoldDB" id="A0A2N7WE14"/>
<feature type="transmembrane region" description="Helical" evidence="6">
    <location>
        <begin position="194"/>
        <end position="210"/>
    </location>
</feature>
<evidence type="ECO:0000256" key="6">
    <source>
        <dbReference type="SAM" id="Phobius"/>
    </source>
</evidence>
<feature type="transmembrane region" description="Helical" evidence="6">
    <location>
        <begin position="85"/>
        <end position="105"/>
    </location>
</feature>
<keyword evidence="9" id="KW-1185">Reference proteome</keyword>
<gene>
    <name evidence="8" type="ORF">C0Z19_03190</name>
</gene>
<evidence type="ECO:0000256" key="3">
    <source>
        <dbReference type="ARBA" id="ARBA00022989"/>
    </source>
</evidence>
<accession>A0A2N7WE14</accession>
<dbReference type="Pfam" id="PF00916">
    <property type="entry name" value="Sulfate_transp"/>
    <property type="match status" value="1"/>
</dbReference>
<feature type="transmembrane region" description="Helical" evidence="6">
    <location>
        <begin position="341"/>
        <end position="361"/>
    </location>
</feature>
<dbReference type="GO" id="GO:0055085">
    <property type="term" value="P:transmembrane transport"/>
    <property type="evidence" value="ECO:0007669"/>
    <property type="project" value="InterPro"/>
</dbReference>
<dbReference type="InterPro" id="IPR036513">
    <property type="entry name" value="STAS_dom_sf"/>
</dbReference>
<dbReference type="Proteomes" id="UP000235347">
    <property type="component" value="Unassembled WGS sequence"/>
</dbReference>
<dbReference type="CDD" id="cd07042">
    <property type="entry name" value="STAS_SulP_like_sulfate_transporter"/>
    <property type="match status" value="1"/>
</dbReference>